<sequence length="423" mass="45701">MASAPATPPASSRASRARGDADEAAQGLSRMNIIYFDCVSGASGDMILGSLVALGAPLPEIDRRLRALPLDGFTLGEKRVERHGFEAFQLKVETRETKAHRHFTEIRGLLEGAKLPDRVLARALGTFEILGRAEAEAHQVPLEKVHFHEVGAIDAIVDIVGTAWALELLGVERCYASVIPQGRGFVRAAHGVLPIPAPATLRILEGVAVRTTEIEAELTTPTGAALLRALCETIGEPVGIRPRKTGVATGTMDIKEFPNVLRAILGEPLVGEGAGSVEVLETTIDDMNPQLYGHLTEALFESGAAEVFLTPVQMKKGRPGVLVTALCDPRRAPAVVERLFAESSTIGVRVRREGRIELRRSIRDVETPLGRVRVKTIALPSGEERSVPEYDDLRRIAHATGRPLIEIMEEVRAHLLEGARSPT</sequence>
<dbReference type="GO" id="GO:0016829">
    <property type="term" value="F:lyase activity"/>
    <property type="evidence" value="ECO:0007669"/>
    <property type="project" value="UniProtKB-UniRule"/>
</dbReference>
<keyword evidence="1 2" id="KW-0533">Nickel</keyword>
<comment type="caution">
    <text evidence="4">The sequence shown here is derived from an EMBL/GenBank/DDBJ whole genome shotgun (WGS) entry which is preliminary data.</text>
</comment>
<comment type="similarity">
    <text evidence="2">Belongs to the LarC family.</text>
</comment>
<dbReference type="PANTHER" id="PTHR36566:SF1">
    <property type="entry name" value="PYRIDINIUM-3,5-BISTHIOCARBOXYLIC ACID MONONUCLEOTIDE NICKEL INSERTION PROTEIN"/>
    <property type="match status" value="1"/>
</dbReference>
<evidence type="ECO:0000313" key="5">
    <source>
        <dbReference type="Proteomes" id="UP000317691"/>
    </source>
</evidence>
<dbReference type="EMBL" id="VBOZ01000027">
    <property type="protein sequence ID" value="TMQ64091.1"/>
    <property type="molecule type" value="Genomic_DNA"/>
</dbReference>
<dbReference type="Proteomes" id="UP000317691">
    <property type="component" value="Unassembled WGS sequence"/>
</dbReference>
<dbReference type="HAMAP" id="MF_01074">
    <property type="entry name" value="LarC"/>
    <property type="match status" value="1"/>
</dbReference>
<reference evidence="4 5" key="1">
    <citation type="journal article" date="2019" name="Nat. Microbiol.">
        <title>Mediterranean grassland soil C-N compound turnover is dependent on rainfall and depth, and is mediated by genomically divergent microorganisms.</title>
        <authorList>
            <person name="Diamond S."/>
            <person name="Andeer P.F."/>
            <person name="Li Z."/>
            <person name="Crits-Christoph A."/>
            <person name="Burstein D."/>
            <person name="Anantharaman K."/>
            <person name="Lane K.R."/>
            <person name="Thomas B.C."/>
            <person name="Pan C."/>
            <person name="Northen T.R."/>
            <person name="Banfield J.F."/>
        </authorList>
    </citation>
    <scope>NUCLEOTIDE SEQUENCE [LARGE SCALE GENOMIC DNA]</scope>
    <source>
        <strain evidence="4">WS_9</strain>
    </source>
</reference>
<accession>A0A538TKE6</accession>
<feature type="compositionally biased region" description="Low complexity" evidence="3">
    <location>
        <begin position="1"/>
        <end position="14"/>
    </location>
</feature>
<evidence type="ECO:0000256" key="2">
    <source>
        <dbReference type="HAMAP-Rule" id="MF_01074"/>
    </source>
</evidence>
<dbReference type="Gene3D" id="3.10.20.300">
    <property type="entry name" value="mk0293 like domain"/>
    <property type="match status" value="1"/>
</dbReference>
<dbReference type="AlphaFoldDB" id="A0A538TKE6"/>
<dbReference type="InterPro" id="IPR002822">
    <property type="entry name" value="Ni_insertion"/>
</dbReference>
<evidence type="ECO:0000313" key="4">
    <source>
        <dbReference type="EMBL" id="TMQ64091.1"/>
    </source>
</evidence>
<gene>
    <name evidence="4" type="primary">larC</name>
    <name evidence="4" type="ORF">E6K79_08340</name>
</gene>
<keyword evidence="2" id="KW-0456">Lyase</keyword>
<dbReference type="PANTHER" id="PTHR36566">
    <property type="entry name" value="NICKEL INSERTION PROTEIN-RELATED"/>
    <property type="match status" value="1"/>
</dbReference>
<name>A0A538TKE6_UNCEI</name>
<dbReference type="Gene3D" id="3.30.70.1380">
    <property type="entry name" value="Transcriptional regulatory protein pf0864 domain like"/>
    <property type="match status" value="1"/>
</dbReference>
<dbReference type="NCBIfam" id="TIGR00299">
    <property type="entry name" value="nickel pincer cofactor biosynthesis protein LarC"/>
    <property type="match status" value="1"/>
</dbReference>
<evidence type="ECO:0000256" key="3">
    <source>
        <dbReference type="SAM" id="MobiDB-lite"/>
    </source>
</evidence>
<feature type="region of interest" description="Disordered" evidence="3">
    <location>
        <begin position="1"/>
        <end position="22"/>
    </location>
</feature>
<dbReference type="GO" id="GO:0016151">
    <property type="term" value="F:nickel cation binding"/>
    <property type="evidence" value="ECO:0007669"/>
    <property type="project" value="UniProtKB-UniRule"/>
</dbReference>
<organism evidence="4 5">
    <name type="scientific">Eiseniibacteriota bacterium</name>
    <dbReference type="NCBI Taxonomy" id="2212470"/>
    <lineage>
        <taxon>Bacteria</taxon>
        <taxon>Candidatus Eiseniibacteriota</taxon>
    </lineage>
</organism>
<protein>
    <recommendedName>
        <fullName evidence="2">Putative nickel insertion protein</fullName>
    </recommendedName>
</protein>
<proteinExistence type="inferred from homology"/>
<evidence type="ECO:0000256" key="1">
    <source>
        <dbReference type="ARBA" id="ARBA00022596"/>
    </source>
</evidence>
<dbReference type="Pfam" id="PF01969">
    <property type="entry name" value="Ni_insertion"/>
    <property type="match status" value="1"/>
</dbReference>